<feature type="chain" id="PRO_5014720805" evidence="1">
    <location>
        <begin position="24"/>
        <end position="74"/>
    </location>
</feature>
<reference evidence="2" key="1">
    <citation type="submission" date="2018-01" db="EMBL/GenBank/DDBJ databases">
        <title>An insight into the sialome of Amazonian anophelines.</title>
        <authorList>
            <person name="Ribeiro J.M."/>
            <person name="Scarpassa V."/>
            <person name="Calvo E."/>
        </authorList>
    </citation>
    <scope>NUCLEOTIDE SEQUENCE</scope>
    <source>
        <tissue evidence="2">Salivary glands</tissue>
    </source>
</reference>
<proteinExistence type="predicted"/>
<sequence>MSFPEGGSLAVCLCTALLDNVLSSLPMCASYLSAKPVLYVVDSGSLSLHRLNHRRSALHASRFRYVPSRAVGFK</sequence>
<name>A0A2M3ZSC9_9DIPT</name>
<keyword evidence="1" id="KW-0732">Signal</keyword>
<dbReference type="EMBL" id="GGFM01010688">
    <property type="protein sequence ID" value="MBW31439.1"/>
    <property type="molecule type" value="Transcribed_RNA"/>
</dbReference>
<evidence type="ECO:0000313" key="2">
    <source>
        <dbReference type="EMBL" id="MBW31439.1"/>
    </source>
</evidence>
<dbReference type="AlphaFoldDB" id="A0A2M3ZSC9"/>
<accession>A0A2M3ZSC9</accession>
<protein>
    <submittedName>
        <fullName evidence="2">Putative secreted peptide</fullName>
    </submittedName>
</protein>
<evidence type="ECO:0000256" key="1">
    <source>
        <dbReference type="SAM" id="SignalP"/>
    </source>
</evidence>
<organism evidence="2">
    <name type="scientific">Anopheles braziliensis</name>
    <dbReference type="NCBI Taxonomy" id="58242"/>
    <lineage>
        <taxon>Eukaryota</taxon>
        <taxon>Metazoa</taxon>
        <taxon>Ecdysozoa</taxon>
        <taxon>Arthropoda</taxon>
        <taxon>Hexapoda</taxon>
        <taxon>Insecta</taxon>
        <taxon>Pterygota</taxon>
        <taxon>Neoptera</taxon>
        <taxon>Endopterygota</taxon>
        <taxon>Diptera</taxon>
        <taxon>Nematocera</taxon>
        <taxon>Culicoidea</taxon>
        <taxon>Culicidae</taxon>
        <taxon>Anophelinae</taxon>
        <taxon>Anopheles</taxon>
    </lineage>
</organism>
<feature type="signal peptide" evidence="1">
    <location>
        <begin position="1"/>
        <end position="23"/>
    </location>
</feature>